<protein>
    <recommendedName>
        <fullName evidence="3">PilZ domain-containing protein</fullName>
    </recommendedName>
</protein>
<sequence length="142" mass="15819">MLESTYDSVDVGVCDDAAFQKALSVLPFDIQVPRALLEGYQGSGPTKTTMSEQRRYVRFLHLTRGILRYSQTFPSIGRSSGLHSVLITNVSKCGVGLLNGEQLFPSERMNLWMLGRGVFPVTIARCRKINERCYEIGAIIDS</sequence>
<dbReference type="OrthoDB" id="290587at2"/>
<dbReference type="RefSeq" id="WP_105328669.1">
    <property type="nucleotide sequence ID" value="NZ_PUHY01000005.1"/>
</dbReference>
<dbReference type="EMBL" id="PUHY01000005">
    <property type="protein sequence ID" value="PQO37420.1"/>
    <property type="molecule type" value="Genomic_DNA"/>
</dbReference>
<name>A0A2S8FZC1_9BACT</name>
<gene>
    <name evidence="1" type="ORF">C5Y83_05610</name>
</gene>
<evidence type="ECO:0008006" key="3">
    <source>
        <dbReference type="Google" id="ProtNLM"/>
    </source>
</evidence>
<organism evidence="1 2">
    <name type="scientific">Blastopirellula marina</name>
    <dbReference type="NCBI Taxonomy" id="124"/>
    <lineage>
        <taxon>Bacteria</taxon>
        <taxon>Pseudomonadati</taxon>
        <taxon>Planctomycetota</taxon>
        <taxon>Planctomycetia</taxon>
        <taxon>Pirellulales</taxon>
        <taxon>Pirellulaceae</taxon>
        <taxon>Blastopirellula</taxon>
    </lineage>
</organism>
<dbReference type="AlphaFoldDB" id="A0A2S8FZC1"/>
<dbReference type="Proteomes" id="UP000238322">
    <property type="component" value="Unassembled WGS sequence"/>
</dbReference>
<proteinExistence type="predicted"/>
<evidence type="ECO:0000313" key="2">
    <source>
        <dbReference type="Proteomes" id="UP000238322"/>
    </source>
</evidence>
<evidence type="ECO:0000313" key="1">
    <source>
        <dbReference type="EMBL" id="PQO37420.1"/>
    </source>
</evidence>
<reference evidence="1 2" key="1">
    <citation type="submission" date="2018-02" db="EMBL/GenBank/DDBJ databases">
        <title>Comparative genomes isolates from brazilian mangrove.</title>
        <authorList>
            <person name="Araujo J.E."/>
            <person name="Taketani R.G."/>
            <person name="Silva M.C.P."/>
            <person name="Loureco M.V."/>
            <person name="Andreote F.D."/>
        </authorList>
    </citation>
    <scope>NUCLEOTIDE SEQUENCE [LARGE SCALE GENOMIC DNA]</scope>
    <source>
        <strain evidence="1 2">Hex-1 MGV</strain>
    </source>
</reference>
<accession>A0A2S8FZC1</accession>
<comment type="caution">
    <text evidence="1">The sequence shown here is derived from an EMBL/GenBank/DDBJ whole genome shotgun (WGS) entry which is preliminary data.</text>
</comment>